<keyword evidence="2" id="KW-1003">Cell membrane</keyword>
<comment type="caution">
    <text evidence="10">The sequence shown here is derived from an EMBL/GenBank/DDBJ whole genome shotgun (WGS) entry which is preliminary data.</text>
</comment>
<dbReference type="Pfam" id="PF02687">
    <property type="entry name" value="FtsX"/>
    <property type="match status" value="1"/>
</dbReference>
<gene>
    <name evidence="10" type="ORF">BIGA_1628</name>
</gene>
<keyword evidence="5 7" id="KW-0472">Membrane</keyword>
<reference evidence="10 11" key="1">
    <citation type="submission" date="2014-03" db="EMBL/GenBank/DDBJ databases">
        <title>Genomics of Bifidobacteria.</title>
        <authorList>
            <person name="Ventura M."/>
            <person name="Milani C."/>
            <person name="Lugli G.A."/>
        </authorList>
    </citation>
    <scope>NUCLEOTIDE SEQUENCE [LARGE SCALE GENOMIC DNA]</scope>
    <source>
        <strain evidence="10 11">LMG 11586</strain>
    </source>
</reference>
<evidence type="ECO:0000259" key="8">
    <source>
        <dbReference type="Pfam" id="PF02687"/>
    </source>
</evidence>
<evidence type="ECO:0000313" key="11">
    <source>
        <dbReference type="Proteomes" id="UP000029046"/>
    </source>
</evidence>
<dbReference type="GO" id="GO:0022857">
    <property type="term" value="F:transmembrane transporter activity"/>
    <property type="evidence" value="ECO:0007669"/>
    <property type="project" value="TreeGrafter"/>
</dbReference>
<keyword evidence="11" id="KW-1185">Reference proteome</keyword>
<evidence type="ECO:0000259" key="9">
    <source>
        <dbReference type="Pfam" id="PF12704"/>
    </source>
</evidence>
<keyword evidence="4 7" id="KW-1133">Transmembrane helix</keyword>
<dbReference type="OrthoDB" id="3227934at2"/>
<dbReference type="Pfam" id="PF12704">
    <property type="entry name" value="MacB_PCD"/>
    <property type="match status" value="1"/>
</dbReference>
<sequence length="445" mass="47581">MFVLKNAWAAVMRRKWRSLLTLLIALLVTFGSMFGLAVTAENETANGATYDAQQANATITLSDKGFAERDGADPSWPDDHLMSWDDYTAFATAAQSAGLQFSYTVTESVPVRQSESIKPVGTADEASADDTGGELTLRGFYTLDAARANDLGRYRVVEGKHLSYAGRAPKGALISREVADANGLKIGDTFTVGHPTDAGTTLEMTVRGIYEYVDDEAPSGRGDDAELSKDNRQNAIYVSAYTFIVSNNLDSGEETGWAKPDLNIMFMLSSPDDYQSFVKAAKKADAELKDGYEISSPSLEAYRKSIAPLGALNDTMRITMIALWVAGGLLLVALVVSDGLRRREEIGYALTVGVSKARLGWQFMLEVWMVILPAFAIGALAGGFAAGPLGAALADGHATSMTADVVWTVVGAGLGCCLALALVAMLRVAAFRRISLFDSRSEVTA</sequence>
<proteinExistence type="inferred from homology"/>
<dbReference type="InterPro" id="IPR050250">
    <property type="entry name" value="Macrolide_Exporter_MacB"/>
</dbReference>
<dbReference type="EMBL" id="JGYX01000007">
    <property type="protein sequence ID" value="KFI59954.1"/>
    <property type="molecule type" value="Genomic_DNA"/>
</dbReference>
<dbReference type="InterPro" id="IPR003838">
    <property type="entry name" value="ABC3_permease_C"/>
</dbReference>
<organism evidence="10 11">
    <name type="scientific">Bifidobacterium pullorum subsp. gallinarum</name>
    <dbReference type="NCBI Taxonomy" id="78344"/>
    <lineage>
        <taxon>Bacteria</taxon>
        <taxon>Bacillati</taxon>
        <taxon>Actinomycetota</taxon>
        <taxon>Actinomycetes</taxon>
        <taxon>Bifidobacteriales</taxon>
        <taxon>Bifidobacteriaceae</taxon>
        <taxon>Bifidobacterium</taxon>
    </lineage>
</organism>
<evidence type="ECO:0000256" key="2">
    <source>
        <dbReference type="ARBA" id="ARBA00022475"/>
    </source>
</evidence>
<name>A0A087AMF4_9BIFI</name>
<feature type="transmembrane region" description="Helical" evidence="7">
    <location>
        <begin position="365"/>
        <end position="385"/>
    </location>
</feature>
<feature type="transmembrane region" description="Helical" evidence="7">
    <location>
        <begin position="318"/>
        <end position="336"/>
    </location>
</feature>
<keyword evidence="3 7" id="KW-0812">Transmembrane</keyword>
<dbReference type="RefSeq" id="WP_033507372.1">
    <property type="nucleotide sequence ID" value="NZ_JGYX01000007.1"/>
</dbReference>
<evidence type="ECO:0000313" key="10">
    <source>
        <dbReference type="EMBL" id="KFI59954.1"/>
    </source>
</evidence>
<dbReference type="PANTHER" id="PTHR30572:SF9">
    <property type="entry name" value="ABC TRANSPORTER PERMEASE PROTEIN"/>
    <property type="match status" value="1"/>
</dbReference>
<dbReference type="InterPro" id="IPR025857">
    <property type="entry name" value="MacB_PCD"/>
</dbReference>
<comment type="similarity">
    <text evidence="6">Belongs to the ABC-4 integral membrane protein family.</text>
</comment>
<evidence type="ECO:0000256" key="5">
    <source>
        <dbReference type="ARBA" id="ARBA00023136"/>
    </source>
</evidence>
<feature type="domain" description="MacB-like periplasmic core" evidence="9">
    <location>
        <begin position="24"/>
        <end position="283"/>
    </location>
</feature>
<dbReference type="PANTHER" id="PTHR30572">
    <property type="entry name" value="MEMBRANE COMPONENT OF TRANSPORTER-RELATED"/>
    <property type="match status" value="1"/>
</dbReference>
<evidence type="ECO:0000256" key="1">
    <source>
        <dbReference type="ARBA" id="ARBA00004651"/>
    </source>
</evidence>
<feature type="transmembrane region" description="Helical" evidence="7">
    <location>
        <begin position="405"/>
        <end position="430"/>
    </location>
</feature>
<evidence type="ECO:0000256" key="3">
    <source>
        <dbReference type="ARBA" id="ARBA00022692"/>
    </source>
</evidence>
<dbReference type="eggNOG" id="COG0577">
    <property type="taxonomic scope" value="Bacteria"/>
</dbReference>
<evidence type="ECO:0000256" key="4">
    <source>
        <dbReference type="ARBA" id="ARBA00022989"/>
    </source>
</evidence>
<dbReference type="Proteomes" id="UP000029046">
    <property type="component" value="Unassembled WGS sequence"/>
</dbReference>
<evidence type="ECO:0000256" key="7">
    <source>
        <dbReference type="SAM" id="Phobius"/>
    </source>
</evidence>
<comment type="subcellular location">
    <subcellularLocation>
        <location evidence="1">Cell membrane</location>
        <topology evidence="1">Multi-pass membrane protein</topology>
    </subcellularLocation>
</comment>
<dbReference type="AlphaFoldDB" id="A0A087AMF4"/>
<accession>A0A087AMF4</accession>
<feature type="domain" description="ABC3 transporter permease C-terminal" evidence="8">
    <location>
        <begin position="319"/>
        <end position="429"/>
    </location>
</feature>
<evidence type="ECO:0000256" key="6">
    <source>
        <dbReference type="ARBA" id="ARBA00038076"/>
    </source>
</evidence>
<protein>
    <submittedName>
        <fullName evidence="10">ABC transporter permease</fullName>
    </submittedName>
</protein>
<dbReference type="GO" id="GO:0005886">
    <property type="term" value="C:plasma membrane"/>
    <property type="evidence" value="ECO:0007669"/>
    <property type="project" value="UniProtKB-SubCell"/>
</dbReference>